<reference evidence="1" key="1">
    <citation type="submission" date="2019-02" db="EMBL/GenBank/DDBJ databases">
        <authorList>
            <person name="Gruber-Vodicka R. H."/>
            <person name="Seah K. B. B."/>
        </authorList>
    </citation>
    <scope>NUCLEOTIDE SEQUENCE</scope>
    <source>
        <strain evidence="1">BECK_M7</strain>
    </source>
</reference>
<protein>
    <submittedName>
        <fullName evidence="1">Uncharacterized protein</fullName>
    </submittedName>
</protein>
<gene>
    <name evidence="1" type="ORF">BECKLFY1418B_GA0070995_103110</name>
</gene>
<name>A0A450UHS9_9GAMM</name>
<proteinExistence type="predicted"/>
<evidence type="ECO:0000313" key="1">
    <source>
        <dbReference type="EMBL" id="VFJ92074.1"/>
    </source>
</evidence>
<accession>A0A450UHS9</accession>
<dbReference type="AlphaFoldDB" id="A0A450UHS9"/>
<sequence length="260" mass="28792">MQNDELQIRLTGPSIKPGSIPSKELAEILQSVDALVTAEVRKDKGNKVPDGDELVVGLYAIDDRSIGLRFKTTLPGIVIPIFLHTTQAIASENFQSLDTRTLKSLQTISGFTRKHHCNAEFRLPGMETLARITPETEIPKPFLMEGVTEILGTVIRVGGKDPRAAIELADGKTIYCDISEDMARELGGQLYSLVRLTGVAKWDFHTYELEEFRITDFMEFPDTPPEETFASLARDIGGCFSGITDVCSFVADLRRDGDIR</sequence>
<organism evidence="1">
    <name type="scientific">Candidatus Kentrum sp. LFY</name>
    <dbReference type="NCBI Taxonomy" id="2126342"/>
    <lineage>
        <taxon>Bacteria</taxon>
        <taxon>Pseudomonadati</taxon>
        <taxon>Pseudomonadota</taxon>
        <taxon>Gammaproteobacteria</taxon>
        <taxon>Candidatus Kentrum</taxon>
    </lineage>
</organism>
<dbReference type="EMBL" id="CAADFF010000031">
    <property type="protein sequence ID" value="VFJ92074.1"/>
    <property type="molecule type" value="Genomic_DNA"/>
</dbReference>